<dbReference type="InterPro" id="IPR029058">
    <property type="entry name" value="AB_hydrolase_fold"/>
</dbReference>
<dbReference type="InterPro" id="IPR000073">
    <property type="entry name" value="AB_hydrolase_1"/>
</dbReference>
<feature type="signal peptide" evidence="1">
    <location>
        <begin position="1"/>
        <end position="22"/>
    </location>
</feature>
<reference evidence="3 4" key="1">
    <citation type="submission" date="2019-07" db="EMBL/GenBank/DDBJ databases">
        <title>Full genome sequence of Luteimonas sp. Gr-4.</title>
        <authorList>
            <person name="Im W.-T."/>
        </authorList>
    </citation>
    <scope>NUCLEOTIDE SEQUENCE [LARGE SCALE GENOMIC DNA]</scope>
    <source>
        <strain evidence="3 4">Gr-4</strain>
    </source>
</reference>
<evidence type="ECO:0000313" key="4">
    <source>
        <dbReference type="Proteomes" id="UP000316584"/>
    </source>
</evidence>
<keyword evidence="3" id="KW-0378">Hydrolase</keyword>
<sequence length="349" mass="37027">MRRPLSFLAAAALLSLACAAHAAEHEVTIPTADPAVTLAGTLQVPDGVDRPPVAILVTGTGNHIRDQVISGLPMFKVLADRLEADGIASLRVDSRGSGGSTGPKAFESTTLDRIEDMRAVVGYLRGTPAVEVGRIGLVGHSEGAMIAAELAREPGVSWVVLMAPPARAGRVVWVEQQAAPAEAELEGRPDAQARARALLEQAAAQSIAGAGRDALERTAVELFGLVGVDEDTARADGSIDQFAGRMVDPWMRGFLAYDPQPALRRLRGPVLAVYGTHDRFTAPAQNAGRLVELASEGREADLTLRLLPRQDHFFLESEGREPGEHKRGEMSLAPALSTLLVEWIGANAR</sequence>
<dbReference type="RefSeq" id="WP_144893696.1">
    <property type="nucleotide sequence ID" value="NZ_CP042218.1"/>
</dbReference>
<dbReference type="Proteomes" id="UP000316584">
    <property type="component" value="Chromosome"/>
</dbReference>
<dbReference type="OrthoDB" id="9806902at2"/>
<dbReference type="Gene3D" id="3.40.50.1820">
    <property type="entry name" value="alpha/beta hydrolase"/>
    <property type="match status" value="1"/>
</dbReference>
<dbReference type="PANTHER" id="PTHR43265">
    <property type="entry name" value="ESTERASE ESTD"/>
    <property type="match status" value="1"/>
</dbReference>
<dbReference type="KEGG" id="lug:FPZ22_13230"/>
<accession>A0A518N719</accession>
<name>A0A518N719_9GAMM</name>
<feature type="chain" id="PRO_5022011102" evidence="1">
    <location>
        <begin position="23"/>
        <end position="349"/>
    </location>
</feature>
<keyword evidence="4" id="KW-1185">Reference proteome</keyword>
<keyword evidence="1" id="KW-0732">Signal</keyword>
<dbReference type="AlphaFoldDB" id="A0A518N719"/>
<dbReference type="GO" id="GO:0052689">
    <property type="term" value="F:carboxylic ester hydrolase activity"/>
    <property type="evidence" value="ECO:0007669"/>
    <property type="project" value="TreeGrafter"/>
</dbReference>
<dbReference type="InterPro" id="IPR053145">
    <property type="entry name" value="AB_hydrolase_Est10"/>
</dbReference>
<dbReference type="SUPFAM" id="SSF53474">
    <property type="entry name" value="alpha/beta-Hydrolases"/>
    <property type="match status" value="1"/>
</dbReference>
<evidence type="ECO:0000313" key="3">
    <source>
        <dbReference type="EMBL" id="QDW67717.1"/>
    </source>
</evidence>
<proteinExistence type="predicted"/>
<dbReference type="PANTHER" id="PTHR43265:SF1">
    <property type="entry name" value="ESTERASE ESTD"/>
    <property type="match status" value="1"/>
</dbReference>
<dbReference type="EMBL" id="CP042218">
    <property type="protein sequence ID" value="QDW67717.1"/>
    <property type="molecule type" value="Genomic_DNA"/>
</dbReference>
<feature type="domain" description="AB hydrolase-1" evidence="2">
    <location>
        <begin position="76"/>
        <end position="318"/>
    </location>
</feature>
<protein>
    <submittedName>
        <fullName evidence="3">Alpha/beta hydrolase</fullName>
    </submittedName>
</protein>
<gene>
    <name evidence="3" type="ORF">FPZ22_13230</name>
</gene>
<evidence type="ECO:0000256" key="1">
    <source>
        <dbReference type="SAM" id="SignalP"/>
    </source>
</evidence>
<dbReference type="Pfam" id="PF12697">
    <property type="entry name" value="Abhydrolase_6"/>
    <property type="match status" value="1"/>
</dbReference>
<evidence type="ECO:0000259" key="2">
    <source>
        <dbReference type="Pfam" id="PF12697"/>
    </source>
</evidence>
<dbReference type="PROSITE" id="PS51257">
    <property type="entry name" value="PROKAR_LIPOPROTEIN"/>
    <property type="match status" value="1"/>
</dbReference>
<organism evidence="3 4">
    <name type="scientific">Luteimonas granuli</name>
    <dbReference type="NCBI Taxonomy" id="1176533"/>
    <lineage>
        <taxon>Bacteria</taxon>
        <taxon>Pseudomonadati</taxon>
        <taxon>Pseudomonadota</taxon>
        <taxon>Gammaproteobacteria</taxon>
        <taxon>Lysobacterales</taxon>
        <taxon>Lysobacteraceae</taxon>
        <taxon>Luteimonas</taxon>
    </lineage>
</organism>